<feature type="compositionally biased region" description="Polar residues" evidence="1">
    <location>
        <begin position="193"/>
        <end position="210"/>
    </location>
</feature>
<gene>
    <name evidence="3" type="ORF">BP5553_05370</name>
</gene>
<dbReference type="GeneID" id="43598219"/>
<dbReference type="AlphaFoldDB" id="A0A370TQZ3"/>
<dbReference type="EMBL" id="NPIC01000003">
    <property type="protein sequence ID" value="RDL37937.1"/>
    <property type="molecule type" value="Genomic_DNA"/>
</dbReference>
<protein>
    <recommendedName>
        <fullName evidence="5">GPI anchored protein</fullName>
    </recommendedName>
</protein>
<feature type="chain" id="PRO_5016860064" description="GPI anchored protein" evidence="2">
    <location>
        <begin position="20"/>
        <end position="253"/>
    </location>
</feature>
<feature type="region of interest" description="Disordered" evidence="1">
    <location>
        <begin position="193"/>
        <end position="225"/>
    </location>
</feature>
<evidence type="ECO:0000313" key="3">
    <source>
        <dbReference type="EMBL" id="RDL37937.1"/>
    </source>
</evidence>
<evidence type="ECO:0000256" key="2">
    <source>
        <dbReference type="SAM" id="SignalP"/>
    </source>
</evidence>
<sequence>MRFSFTLSLLCVGLASAAGRRSLVEDQSPAPRGFLAARVLSDDKTCAETWGKGSIICTSYNCFNPTLGEQCCGGGYNCVGANNSCCGTLGPGVTGTAGVPAKSTLSQPLLPTLTRIAPSGSSSTSSSCAGVSGEECCQRLSTSQHWCSGSYPKFLCYDPASQSCCSDGSRCLTDNCCSFVNATAITPNATQATARASGSVTSSPTTAQTDATRSTNPAAATTSASAGSDNAAIRNTVGGIAVAALCSLAMALL</sequence>
<accession>A0A370TQZ3</accession>
<evidence type="ECO:0000256" key="1">
    <source>
        <dbReference type="SAM" id="MobiDB-lite"/>
    </source>
</evidence>
<organism evidence="3 4">
    <name type="scientific">Venustampulla echinocandica</name>
    <dbReference type="NCBI Taxonomy" id="2656787"/>
    <lineage>
        <taxon>Eukaryota</taxon>
        <taxon>Fungi</taxon>
        <taxon>Dikarya</taxon>
        <taxon>Ascomycota</taxon>
        <taxon>Pezizomycotina</taxon>
        <taxon>Leotiomycetes</taxon>
        <taxon>Helotiales</taxon>
        <taxon>Pleuroascaceae</taxon>
        <taxon>Venustampulla</taxon>
    </lineage>
</organism>
<feature type="compositionally biased region" description="Low complexity" evidence="1">
    <location>
        <begin position="211"/>
        <end position="225"/>
    </location>
</feature>
<dbReference type="RefSeq" id="XP_031870593.1">
    <property type="nucleotide sequence ID" value="XM_032013993.1"/>
</dbReference>
<comment type="caution">
    <text evidence="3">The sequence shown here is derived from an EMBL/GenBank/DDBJ whole genome shotgun (WGS) entry which is preliminary data.</text>
</comment>
<keyword evidence="2" id="KW-0732">Signal</keyword>
<feature type="signal peptide" evidence="2">
    <location>
        <begin position="1"/>
        <end position="19"/>
    </location>
</feature>
<reference evidence="3 4" key="1">
    <citation type="journal article" date="2018" name="IMA Fungus">
        <title>IMA Genome-F 9: Draft genome sequence of Annulohypoxylon stygium, Aspergillus mulundensis, Berkeleyomyces basicola (syn. Thielaviopsis basicola), Ceratocystis smalleyi, two Cercospora beticola strains, Coleophoma cylindrospora, Fusarium fracticaudum, Phialophora cf. hyalina, and Morchella septimelata.</title>
        <authorList>
            <person name="Wingfield B.D."/>
            <person name="Bills G.F."/>
            <person name="Dong Y."/>
            <person name="Huang W."/>
            <person name="Nel W.J."/>
            <person name="Swalarsk-Parry B.S."/>
            <person name="Vaghefi N."/>
            <person name="Wilken P.M."/>
            <person name="An Z."/>
            <person name="de Beer Z.W."/>
            <person name="De Vos L."/>
            <person name="Chen L."/>
            <person name="Duong T.A."/>
            <person name="Gao Y."/>
            <person name="Hammerbacher A."/>
            <person name="Kikkert J.R."/>
            <person name="Li Y."/>
            <person name="Li H."/>
            <person name="Li K."/>
            <person name="Li Q."/>
            <person name="Liu X."/>
            <person name="Ma X."/>
            <person name="Naidoo K."/>
            <person name="Pethybridge S.J."/>
            <person name="Sun J."/>
            <person name="Steenkamp E.T."/>
            <person name="van der Nest M.A."/>
            <person name="van Wyk S."/>
            <person name="Wingfield M.J."/>
            <person name="Xiong C."/>
            <person name="Yue Q."/>
            <person name="Zhang X."/>
        </authorList>
    </citation>
    <scope>NUCLEOTIDE SEQUENCE [LARGE SCALE GENOMIC DNA]</scope>
    <source>
        <strain evidence="3 4">BP 5553</strain>
    </source>
</reference>
<keyword evidence="4" id="KW-1185">Reference proteome</keyword>
<dbReference type="Proteomes" id="UP000254866">
    <property type="component" value="Unassembled WGS sequence"/>
</dbReference>
<name>A0A370TQZ3_9HELO</name>
<evidence type="ECO:0000313" key="4">
    <source>
        <dbReference type="Proteomes" id="UP000254866"/>
    </source>
</evidence>
<dbReference type="OrthoDB" id="5409186at2759"/>
<proteinExistence type="predicted"/>
<evidence type="ECO:0008006" key="5">
    <source>
        <dbReference type="Google" id="ProtNLM"/>
    </source>
</evidence>